<keyword evidence="5" id="KW-0378">Hydrolase</keyword>
<dbReference type="AlphaFoldDB" id="A0A7J8HZP8"/>
<dbReference type="GO" id="GO:0016779">
    <property type="term" value="F:nucleotidyltransferase activity"/>
    <property type="evidence" value="ECO:0007669"/>
    <property type="project" value="UniProtKB-KW"/>
</dbReference>
<evidence type="ECO:0000256" key="3">
    <source>
        <dbReference type="ARBA" id="ARBA00022722"/>
    </source>
</evidence>
<dbReference type="EMBL" id="JACASF010000005">
    <property type="protein sequence ID" value="KAF6477833.1"/>
    <property type="molecule type" value="Genomic_DNA"/>
</dbReference>
<feature type="domain" description="Murine leukemia virus integrase C-terminal" evidence="6">
    <location>
        <begin position="36"/>
        <end position="85"/>
    </location>
</feature>
<dbReference type="Proteomes" id="UP000550707">
    <property type="component" value="Unassembled WGS sequence"/>
</dbReference>
<keyword evidence="1" id="KW-0808">Transferase</keyword>
<dbReference type="GO" id="GO:0004519">
    <property type="term" value="F:endonuclease activity"/>
    <property type="evidence" value="ECO:0007669"/>
    <property type="project" value="UniProtKB-KW"/>
</dbReference>
<keyword evidence="2" id="KW-0548">Nucleotidyltransferase</keyword>
<reference evidence="7 8" key="1">
    <citation type="journal article" date="2020" name="Nature">
        <title>Six reference-quality genomes reveal evolution of bat adaptations.</title>
        <authorList>
            <person name="Jebb D."/>
            <person name="Huang Z."/>
            <person name="Pippel M."/>
            <person name="Hughes G.M."/>
            <person name="Lavrichenko K."/>
            <person name="Devanna P."/>
            <person name="Winkler S."/>
            <person name="Jermiin L.S."/>
            <person name="Skirmuntt E.C."/>
            <person name="Katzourakis A."/>
            <person name="Burkitt-Gray L."/>
            <person name="Ray D.A."/>
            <person name="Sullivan K.A.M."/>
            <person name="Roscito J.G."/>
            <person name="Kirilenko B.M."/>
            <person name="Davalos L.M."/>
            <person name="Corthals A.P."/>
            <person name="Power M.L."/>
            <person name="Jones G."/>
            <person name="Ransome R.D."/>
            <person name="Dechmann D.K.N."/>
            <person name="Locatelli A.G."/>
            <person name="Puechmaille S.J."/>
            <person name="Fedrigo O."/>
            <person name="Jarvis E.D."/>
            <person name="Hiller M."/>
            <person name="Vernes S.C."/>
            <person name="Myers E.W."/>
            <person name="Teeling E.C."/>
        </authorList>
    </citation>
    <scope>NUCLEOTIDE SEQUENCE [LARGE SCALE GENOMIC DNA]</scope>
    <source>
        <strain evidence="7">MMolMol1</strain>
        <tissue evidence="7">Muscle</tissue>
    </source>
</reference>
<comment type="caution">
    <text evidence="7">The sequence shown here is derived from an EMBL/GenBank/DDBJ whole genome shotgun (WGS) entry which is preliminary data.</text>
</comment>
<name>A0A7J8HZP8_MOLMO</name>
<evidence type="ECO:0000313" key="7">
    <source>
        <dbReference type="EMBL" id="KAF6477833.1"/>
    </source>
</evidence>
<accession>A0A7J8HZP8</accession>
<evidence type="ECO:0000313" key="8">
    <source>
        <dbReference type="Proteomes" id="UP000550707"/>
    </source>
</evidence>
<dbReference type="GO" id="GO:0016787">
    <property type="term" value="F:hydrolase activity"/>
    <property type="evidence" value="ECO:0007669"/>
    <property type="project" value="UniProtKB-KW"/>
</dbReference>
<evidence type="ECO:0000256" key="2">
    <source>
        <dbReference type="ARBA" id="ARBA00022695"/>
    </source>
</evidence>
<keyword evidence="3" id="KW-0540">Nuclease</keyword>
<evidence type="ECO:0000256" key="1">
    <source>
        <dbReference type="ARBA" id="ARBA00022679"/>
    </source>
</evidence>
<dbReference type="InParanoid" id="A0A7J8HZP8"/>
<organism evidence="7 8">
    <name type="scientific">Molossus molossus</name>
    <name type="common">Pallas' mastiff bat</name>
    <name type="synonym">Vespertilio molossus</name>
    <dbReference type="NCBI Taxonomy" id="27622"/>
    <lineage>
        <taxon>Eukaryota</taxon>
        <taxon>Metazoa</taxon>
        <taxon>Chordata</taxon>
        <taxon>Craniata</taxon>
        <taxon>Vertebrata</taxon>
        <taxon>Euteleostomi</taxon>
        <taxon>Mammalia</taxon>
        <taxon>Eutheria</taxon>
        <taxon>Laurasiatheria</taxon>
        <taxon>Chiroptera</taxon>
        <taxon>Yangochiroptera</taxon>
        <taxon>Molossidae</taxon>
        <taxon>Molossus</taxon>
    </lineage>
</organism>
<evidence type="ECO:0000259" key="6">
    <source>
        <dbReference type="Pfam" id="PF18697"/>
    </source>
</evidence>
<sequence length="137" mass="15719">MTHCHHQMRLCSPPRRPSINTTVMPCLCPPHSDPVHLFQPRDSVWVKKFTTQGLTPAWKGPYTVILTTRTAVKVNGIPTWLHHSWPKGKEQNGRSRPLQFVPLKVGNKEGGLLRIWREPPAAGVTKRTIRLRLWLPR</sequence>
<keyword evidence="4" id="KW-0255">Endonuclease</keyword>
<dbReference type="InterPro" id="IPR040643">
    <property type="entry name" value="MLVIN_C"/>
</dbReference>
<gene>
    <name evidence="7" type="ORF">HJG59_010745</name>
</gene>
<protein>
    <recommendedName>
        <fullName evidence="6">Murine leukemia virus integrase C-terminal domain-containing protein</fullName>
    </recommendedName>
</protein>
<proteinExistence type="predicted"/>
<dbReference type="Pfam" id="PF18697">
    <property type="entry name" value="MLVIN_C"/>
    <property type="match status" value="1"/>
</dbReference>
<evidence type="ECO:0000256" key="5">
    <source>
        <dbReference type="ARBA" id="ARBA00022801"/>
    </source>
</evidence>
<dbReference type="Gene3D" id="2.30.30.850">
    <property type="match status" value="1"/>
</dbReference>
<keyword evidence="8" id="KW-1185">Reference proteome</keyword>
<evidence type="ECO:0000256" key="4">
    <source>
        <dbReference type="ARBA" id="ARBA00022759"/>
    </source>
</evidence>